<reference evidence="2" key="1">
    <citation type="submission" date="2011-07" db="EMBL/GenBank/DDBJ databases">
        <title>Divergent evolution of antigenic variation in African trypanosomes.</title>
        <authorList>
            <person name="Jackson A.P."/>
            <person name="Berry A."/>
            <person name="Allison H.C."/>
            <person name="Burton P."/>
            <person name="Anderson J."/>
            <person name="Aslett M."/>
            <person name="Brown R."/>
            <person name="Corton N."/>
            <person name="Harris D."/>
            <person name="Hauser H."/>
            <person name="Gamble J."/>
            <person name="Gilderthorp R."/>
            <person name="McQuillan J."/>
            <person name="Quail M.A."/>
            <person name="Sanders M."/>
            <person name="Van Tonder A."/>
            <person name="Ginger M.L."/>
            <person name="Donelson J.E."/>
            <person name="Field M.C."/>
            <person name="Barry J.D."/>
            <person name="Berriman M."/>
            <person name="Hertz-Fowler C."/>
        </authorList>
    </citation>
    <scope>NUCLEOTIDE SEQUENCE [LARGE SCALE GENOMIC DNA]</scope>
    <source>
        <strain evidence="2">IL3000</strain>
    </source>
</reference>
<dbReference type="EMBL" id="CAEQ01000477">
    <property type="protein sequence ID" value="CCD11826.1"/>
    <property type="molecule type" value="Genomic_DNA"/>
</dbReference>
<accession>F9W3V0</accession>
<organism evidence="1 2">
    <name type="scientific">Trypanosoma congolense (strain IL3000)</name>
    <dbReference type="NCBI Taxonomy" id="1068625"/>
    <lineage>
        <taxon>Eukaryota</taxon>
        <taxon>Discoba</taxon>
        <taxon>Euglenozoa</taxon>
        <taxon>Kinetoplastea</taxon>
        <taxon>Metakinetoplastina</taxon>
        <taxon>Trypanosomatida</taxon>
        <taxon>Trypanosomatidae</taxon>
        <taxon>Trypanosoma</taxon>
        <taxon>Nannomonas</taxon>
    </lineage>
</organism>
<reference evidence="1 2" key="2">
    <citation type="journal article" date="2012" name="Proc. Natl. Acad. Sci. U.S.A.">
        <title>Antigenic diversity is generated by distinct evolutionary mechanisms in African trypanosome species.</title>
        <authorList>
            <person name="Jackson A.P."/>
            <person name="Berry A."/>
            <person name="Aslett M."/>
            <person name="Allison H.C."/>
            <person name="Burton P."/>
            <person name="Vavrova-Anderson J."/>
            <person name="Brown R."/>
            <person name="Browne H."/>
            <person name="Corton N."/>
            <person name="Hauser H."/>
            <person name="Gamble J."/>
            <person name="Gilderthorp R."/>
            <person name="Marcello L."/>
            <person name="McQuillan J."/>
            <person name="Otto T.D."/>
            <person name="Quail M.A."/>
            <person name="Sanders M.J."/>
            <person name="van Tonder A."/>
            <person name="Ginger M.L."/>
            <person name="Field M.C."/>
            <person name="Barry J.D."/>
            <person name="Hertz-Fowler C."/>
            <person name="Berriman M."/>
        </authorList>
    </citation>
    <scope>NUCLEOTIDE SEQUENCE [LARGE SCALE GENOMIC DNA]</scope>
    <source>
        <strain evidence="1 2">IL3000</strain>
    </source>
</reference>
<proteinExistence type="predicted"/>
<keyword evidence="2" id="KW-1185">Reference proteome</keyword>
<evidence type="ECO:0000313" key="2">
    <source>
        <dbReference type="Proteomes" id="UP000000702"/>
    </source>
</evidence>
<dbReference type="Proteomes" id="UP000000702">
    <property type="component" value="Unassembled WGS sequence"/>
</dbReference>
<sequence>MASGRVSLNEVRNITPTKGVVALASPFDLIISLQGNGLLDVATAHICRASKIYSTINQTVMHRGMEQKHSEANDLYLQQAASKQVTTDHLTTIRYLLHVPPAIGDETITQPTTNEKKIIAIQLSRDP</sequence>
<protein>
    <submittedName>
        <fullName evidence="1">Uncharacterized protein</fullName>
    </submittedName>
</protein>
<comment type="caution">
    <text evidence="1">The sequence shown here is derived from an EMBL/GenBank/DDBJ whole genome shotgun (WGS) entry which is preliminary data.</text>
</comment>
<evidence type="ECO:0000313" key="1">
    <source>
        <dbReference type="EMBL" id="CCD11826.1"/>
    </source>
</evidence>
<gene>
    <name evidence="1" type="ORF">TCIL3000_0_27690</name>
</gene>
<dbReference type="AlphaFoldDB" id="F9W3V0"/>
<name>F9W3V0_TRYCI</name>